<organism evidence="1 2">
    <name type="scientific">Nocardioides flavescens</name>
    <dbReference type="NCBI Taxonomy" id="2691959"/>
    <lineage>
        <taxon>Bacteria</taxon>
        <taxon>Bacillati</taxon>
        <taxon>Actinomycetota</taxon>
        <taxon>Actinomycetes</taxon>
        <taxon>Propionibacteriales</taxon>
        <taxon>Nocardioidaceae</taxon>
        <taxon>Nocardioides</taxon>
    </lineage>
</organism>
<dbReference type="EMBL" id="WUEK01000002">
    <property type="protein sequence ID" value="MXG88569.1"/>
    <property type="molecule type" value="Genomic_DNA"/>
</dbReference>
<name>A0A6L7EX00_9ACTN</name>
<dbReference type="Proteomes" id="UP000473325">
    <property type="component" value="Unassembled WGS sequence"/>
</dbReference>
<dbReference type="AlphaFoldDB" id="A0A6L7EX00"/>
<keyword evidence="2" id="KW-1185">Reference proteome</keyword>
<accession>A0A6L7EX00</accession>
<protein>
    <submittedName>
        <fullName evidence="1">Uncharacterized protein</fullName>
    </submittedName>
</protein>
<evidence type="ECO:0000313" key="2">
    <source>
        <dbReference type="Proteomes" id="UP000473325"/>
    </source>
</evidence>
<comment type="caution">
    <text evidence="1">The sequence shown here is derived from an EMBL/GenBank/DDBJ whole genome shotgun (WGS) entry which is preliminary data.</text>
</comment>
<evidence type="ECO:0000313" key="1">
    <source>
        <dbReference type="EMBL" id="MXG88569.1"/>
    </source>
</evidence>
<reference evidence="1 2" key="1">
    <citation type="submission" date="2019-12" db="EMBL/GenBank/DDBJ databases">
        <authorList>
            <person name="Kun Z."/>
        </authorList>
    </citation>
    <scope>NUCLEOTIDE SEQUENCE [LARGE SCALE GENOMIC DNA]</scope>
    <source>
        <strain evidence="1 2">YIM 123512</strain>
    </source>
</reference>
<dbReference type="RefSeq" id="WP_160875155.1">
    <property type="nucleotide sequence ID" value="NZ_WUEK01000002.1"/>
</dbReference>
<proteinExistence type="predicted"/>
<sequence length="54" mass="5744">MPVVEEVTLATVSKSLSEVLVAPRQDFVLPHPPGQRRLSWTTGVAALSVATTEA</sequence>
<gene>
    <name evidence="1" type="ORF">GRQ65_03295</name>
</gene>